<dbReference type="PANTHER" id="PTHR48111:SF17">
    <property type="entry name" value="TRANSCRIPTIONAL REGULATORY PROTEIN YPDB"/>
    <property type="match status" value="1"/>
</dbReference>
<evidence type="ECO:0000259" key="3">
    <source>
        <dbReference type="PROSITE" id="PS50110"/>
    </source>
</evidence>
<dbReference type="PROSITE" id="PS50930">
    <property type="entry name" value="HTH_LYTTR"/>
    <property type="match status" value="1"/>
</dbReference>
<dbReference type="GO" id="GO:0005829">
    <property type="term" value="C:cytosol"/>
    <property type="evidence" value="ECO:0007669"/>
    <property type="project" value="TreeGrafter"/>
</dbReference>
<dbReference type="SMART" id="SM00448">
    <property type="entry name" value="REC"/>
    <property type="match status" value="1"/>
</dbReference>
<sequence>MSVLNCLIVDDEELARRLVRAYCDRLPGLRVIGEAPNPVAALPLLRETTVDLLFLDIQMPEMIGLDFLRTLRRRPAVVLTTAYSEYALEGFDLDVADYLLKPFGFERFVRAVGKARDHRFAASYGTGAPPPPNAMTESPTYQVVRADRKVYRIPHAEILYVESLREYVAYHTSRGRTVALGSLRQLEEELPANFLRVHKSFIVAADKVEVLEGNQLLVGQARIPIGGSYREAVKLRLFP</sequence>
<dbReference type="GO" id="GO:0000976">
    <property type="term" value="F:transcription cis-regulatory region binding"/>
    <property type="evidence" value="ECO:0007669"/>
    <property type="project" value="TreeGrafter"/>
</dbReference>
<evidence type="ECO:0000313" key="6">
    <source>
        <dbReference type="Proteomes" id="UP000308528"/>
    </source>
</evidence>
<dbReference type="InterPro" id="IPR001789">
    <property type="entry name" value="Sig_transdc_resp-reg_receiver"/>
</dbReference>
<proteinExistence type="predicted"/>
<dbReference type="GO" id="GO:0006355">
    <property type="term" value="P:regulation of DNA-templated transcription"/>
    <property type="evidence" value="ECO:0007669"/>
    <property type="project" value="TreeGrafter"/>
</dbReference>
<dbReference type="Gene3D" id="3.40.50.2300">
    <property type="match status" value="1"/>
</dbReference>
<dbReference type="PROSITE" id="PS50110">
    <property type="entry name" value="RESPONSE_REGULATORY"/>
    <property type="match status" value="1"/>
</dbReference>
<name>A0A4V3XL40_9BACT</name>
<dbReference type="InterPro" id="IPR039420">
    <property type="entry name" value="WalR-like"/>
</dbReference>
<keyword evidence="6" id="KW-1185">Reference proteome</keyword>
<keyword evidence="1" id="KW-0238">DNA-binding</keyword>
<accession>A0A4V3XL40</accession>
<organism evidence="5 6">
    <name type="scientific">Neolewinella litorea</name>
    <dbReference type="NCBI Taxonomy" id="2562452"/>
    <lineage>
        <taxon>Bacteria</taxon>
        <taxon>Pseudomonadati</taxon>
        <taxon>Bacteroidota</taxon>
        <taxon>Saprospiria</taxon>
        <taxon>Saprospirales</taxon>
        <taxon>Lewinellaceae</taxon>
        <taxon>Neolewinella</taxon>
    </lineage>
</organism>
<protein>
    <submittedName>
        <fullName evidence="5">Response regulator transcription factor</fullName>
    </submittedName>
</protein>
<dbReference type="RefSeq" id="WP_136459476.1">
    <property type="nucleotide sequence ID" value="NZ_SRSF01000004.1"/>
</dbReference>
<evidence type="ECO:0000313" key="5">
    <source>
        <dbReference type="EMBL" id="THH39343.1"/>
    </source>
</evidence>
<feature type="domain" description="Response regulatory" evidence="3">
    <location>
        <begin position="5"/>
        <end position="116"/>
    </location>
</feature>
<dbReference type="Pfam" id="PF04397">
    <property type="entry name" value="LytTR"/>
    <property type="match status" value="1"/>
</dbReference>
<dbReference type="EMBL" id="SRSF01000004">
    <property type="protein sequence ID" value="THH39343.1"/>
    <property type="molecule type" value="Genomic_DNA"/>
</dbReference>
<dbReference type="AlphaFoldDB" id="A0A4V3XL40"/>
<keyword evidence="2" id="KW-0597">Phosphoprotein</keyword>
<comment type="caution">
    <text evidence="5">The sequence shown here is derived from an EMBL/GenBank/DDBJ whole genome shotgun (WGS) entry which is preliminary data.</text>
</comment>
<evidence type="ECO:0000259" key="4">
    <source>
        <dbReference type="PROSITE" id="PS50930"/>
    </source>
</evidence>
<reference evidence="5 6" key="1">
    <citation type="submission" date="2019-04" db="EMBL/GenBank/DDBJ databases">
        <title>Lewinella litorea sp. nov., isolated from a marine sand.</title>
        <authorList>
            <person name="Yoon J.-H."/>
        </authorList>
    </citation>
    <scope>NUCLEOTIDE SEQUENCE [LARGE SCALE GENOMIC DNA]</scope>
    <source>
        <strain evidence="5 6">HSMS-39</strain>
    </source>
</reference>
<dbReference type="PANTHER" id="PTHR48111">
    <property type="entry name" value="REGULATOR OF RPOS"/>
    <property type="match status" value="1"/>
</dbReference>
<evidence type="ECO:0000256" key="2">
    <source>
        <dbReference type="PROSITE-ProRule" id="PRU00169"/>
    </source>
</evidence>
<feature type="modified residue" description="4-aspartylphosphate" evidence="2">
    <location>
        <position position="56"/>
    </location>
</feature>
<dbReference type="Pfam" id="PF00072">
    <property type="entry name" value="Response_reg"/>
    <property type="match status" value="1"/>
</dbReference>
<dbReference type="InterPro" id="IPR007492">
    <property type="entry name" value="LytTR_DNA-bd_dom"/>
</dbReference>
<dbReference type="GO" id="GO:0000156">
    <property type="term" value="F:phosphorelay response regulator activity"/>
    <property type="evidence" value="ECO:0007669"/>
    <property type="project" value="TreeGrafter"/>
</dbReference>
<dbReference type="SUPFAM" id="SSF52172">
    <property type="entry name" value="CheY-like"/>
    <property type="match status" value="1"/>
</dbReference>
<feature type="domain" description="HTH LytTR-type" evidence="4">
    <location>
        <begin position="144"/>
        <end position="239"/>
    </location>
</feature>
<dbReference type="GO" id="GO:0032993">
    <property type="term" value="C:protein-DNA complex"/>
    <property type="evidence" value="ECO:0007669"/>
    <property type="project" value="TreeGrafter"/>
</dbReference>
<dbReference type="Gene3D" id="2.40.50.1020">
    <property type="entry name" value="LytTr DNA-binding domain"/>
    <property type="match status" value="1"/>
</dbReference>
<gene>
    <name evidence="5" type="ORF">E4021_11345</name>
</gene>
<dbReference type="SMART" id="SM00850">
    <property type="entry name" value="LytTR"/>
    <property type="match status" value="1"/>
</dbReference>
<dbReference type="Proteomes" id="UP000308528">
    <property type="component" value="Unassembled WGS sequence"/>
</dbReference>
<evidence type="ECO:0000256" key="1">
    <source>
        <dbReference type="ARBA" id="ARBA00023125"/>
    </source>
</evidence>
<dbReference type="InterPro" id="IPR011006">
    <property type="entry name" value="CheY-like_superfamily"/>
</dbReference>
<dbReference type="OrthoDB" id="2168082at2"/>